<dbReference type="PANTHER" id="PTHR12526:SF637">
    <property type="entry name" value="GLYCOSYLTRANSFERASE EPSF-RELATED"/>
    <property type="match status" value="1"/>
</dbReference>
<dbReference type="Pfam" id="PF13692">
    <property type="entry name" value="Glyco_trans_1_4"/>
    <property type="match status" value="1"/>
</dbReference>
<dbReference type="AlphaFoldDB" id="A0A1G7MSG9"/>
<keyword evidence="1" id="KW-0328">Glycosyltransferase</keyword>
<keyword evidence="2 4" id="KW-0808">Transferase</keyword>
<sequence>MISRPPLRDGQFASLGRRRKVATPTIVMVTDNLNRGGLPRVVLNLCQVLIDEGLNVAIVIDGPVDPSMKPPQGASVIGERSRRHFLWPLTLFIRLTRLWINGPVQLVHSHQRGVSLVSTAWGRLFRVRSVEHVHNVIDAGATRKLSYRADAIVACSQTVAAHVRERYPWTEARLHVVTNRVDDQSGTAVRTLSPDPADSLLKIVTLGRLEPEKRPLFAVRLCQALGDHGLNVSFHWFGGGSLQQEVIDAARVAQVKNFHVHGHSDDPARALASADVFLLCSEREGLPLALLEALSLSLPVVVPDVGGCREAVRDGQNGILFHPGDSASSVAALLAGFLKRVPLDRAGERSREVFVNNFALESLAGDLMRVYASFPAR</sequence>
<dbReference type="SUPFAM" id="SSF53756">
    <property type="entry name" value="UDP-Glycosyltransferase/glycogen phosphorylase"/>
    <property type="match status" value="1"/>
</dbReference>
<evidence type="ECO:0000256" key="2">
    <source>
        <dbReference type="ARBA" id="ARBA00022679"/>
    </source>
</evidence>
<dbReference type="GO" id="GO:0016757">
    <property type="term" value="F:glycosyltransferase activity"/>
    <property type="evidence" value="ECO:0007669"/>
    <property type="project" value="UniProtKB-KW"/>
</dbReference>
<feature type="domain" description="Glycosyltransferase subfamily 4-like N-terminal" evidence="3">
    <location>
        <begin position="36"/>
        <end position="184"/>
    </location>
</feature>
<dbReference type="Proteomes" id="UP000198863">
    <property type="component" value="Unassembled WGS sequence"/>
</dbReference>
<evidence type="ECO:0000313" key="4">
    <source>
        <dbReference type="EMBL" id="SDF64596.1"/>
    </source>
</evidence>
<protein>
    <submittedName>
        <fullName evidence="4">Glycosyltransferase involved in cell wall bisynthesis</fullName>
    </submittedName>
</protein>
<dbReference type="Gene3D" id="3.40.50.2000">
    <property type="entry name" value="Glycogen Phosphorylase B"/>
    <property type="match status" value="2"/>
</dbReference>
<accession>A0A1G7MSG9</accession>
<dbReference type="EMBL" id="FNCF01000001">
    <property type="protein sequence ID" value="SDF64596.1"/>
    <property type="molecule type" value="Genomic_DNA"/>
</dbReference>
<dbReference type="CDD" id="cd03801">
    <property type="entry name" value="GT4_PimA-like"/>
    <property type="match status" value="1"/>
</dbReference>
<keyword evidence="5" id="KW-1185">Reference proteome</keyword>
<organism evidence="4 5">
    <name type="scientific">Klenkia brasiliensis</name>
    <dbReference type="NCBI Taxonomy" id="333142"/>
    <lineage>
        <taxon>Bacteria</taxon>
        <taxon>Bacillati</taxon>
        <taxon>Actinomycetota</taxon>
        <taxon>Actinomycetes</taxon>
        <taxon>Geodermatophilales</taxon>
        <taxon>Geodermatophilaceae</taxon>
        <taxon>Klenkia</taxon>
    </lineage>
</organism>
<dbReference type="RefSeq" id="WP_091058368.1">
    <property type="nucleotide sequence ID" value="NZ_FNCF01000001.1"/>
</dbReference>
<reference evidence="5" key="1">
    <citation type="submission" date="2016-10" db="EMBL/GenBank/DDBJ databases">
        <authorList>
            <person name="Varghese N."/>
            <person name="Submissions S."/>
        </authorList>
    </citation>
    <scope>NUCLEOTIDE SEQUENCE [LARGE SCALE GENOMIC DNA]</scope>
    <source>
        <strain evidence="5">DSM 44526</strain>
    </source>
</reference>
<dbReference type="OrthoDB" id="5242526at2"/>
<evidence type="ECO:0000313" key="5">
    <source>
        <dbReference type="Proteomes" id="UP000198863"/>
    </source>
</evidence>
<dbReference type="Pfam" id="PF13439">
    <property type="entry name" value="Glyco_transf_4"/>
    <property type="match status" value="1"/>
</dbReference>
<name>A0A1G7MSG9_9ACTN</name>
<evidence type="ECO:0000256" key="1">
    <source>
        <dbReference type="ARBA" id="ARBA00022676"/>
    </source>
</evidence>
<evidence type="ECO:0000259" key="3">
    <source>
        <dbReference type="Pfam" id="PF13439"/>
    </source>
</evidence>
<proteinExistence type="predicted"/>
<dbReference type="InterPro" id="IPR028098">
    <property type="entry name" value="Glyco_trans_4-like_N"/>
</dbReference>
<dbReference type="PANTHER" id="PTHR12526">
    <property type="entry name" value="GLYCOSYLTRANSFERASE"/>
    <property type="match status" value="1"/>
</dbReference>
<gene>
    <name evidence="4" type="ORF">SAMN05660324_0764</name>
</gene>